<evidence type="ECO:0000256" key="11">
    <source>
        <dbReference type="SAM" id="MobiDB-lite"/>
    </source>
</evidence>
<dbReference type="GO" id="GO:0005694">
    <property type="term" value="C:chromosome"/>
    <property type="evidence" value="ECO:0007669"/>
    <property type="project" value="UniProtKB-ARBA"/>
</dbReference>
<dbReference type="Proteomes" id="UP000515159">
    <property type="component" value="Chromosome 10"/>
</dbReference>
<keyword evidence="5" id="KW-0677">Repeat</keyword>
<dbReference type="RefSeq" id="XP_033816327.1">
    <property type="nucleotide sequence ID" value="XM_033960436.1"/>
</dbReference>
<feature type="domain" description="C2H2-type" evidence="12">
    <location>
        <begin position="349"/>
        <end position="376"/>
    </location>
</feature>
<dbReference type="FunFam" id="3.30.160.60:FF:001530">
    <property type="entry name" value="Zinc finger protein 268"/>
    <property type="match status" value="1"/>
</dbReference>
<dbReference type="GO" id="GO:0005634">
    <property type="term" value="C:nucleus"/>
    <property type="evidence" value="ECO:0007669"/>
    <property type="project" value="UniProtKB-SubCell"/>
</dbReference>
<dbReference type="GO" id="GO:0045893">
    <property type="term" value="P:positive regulation of DNA-templated transcription"/>
    <property type="evidence" value="ECO:0007669"/>
    <property type="project" value="UniProtKB-ARBA"/>
</dbReference>
<evidence type="ECO:0000256" key="5">
    <source>
        <dbReference type="ARBA" id="ARBA00022737"/>
    </source>
</evidence>
<feature type="compositionally biased region" description="Basic and acidic residues" evidence="11">
    <location>
        <begin position="177"/>
        <end position="199"/>
    </location>
</feature>
<evidence type="ECO:0000313" key="15">
    <source>
        <dbReference type="RefSeq" id="XP_033816327.1"/>
    </source>
</evidence>
<comment type="subcellular location">
    <subcellularLocation>
        <location evidence="2">Nucleus</location>
    </subcellularLocation>
</comment>
<dbReference type="OrthoDB" id="427030at2759"/>
<reference evidence="15" key="1">
    <citation type="submission" date="2025-08" db="UniProtKB">
        <authorList>
            <consortium name="RefSeq"/>
        </authorList>
    </citation>
    <scope>IDENTIFICATION</scope>
</reference>
<dbReference type="InterPro" id="IPR036051">
    <property type="entry name" value="KRAB_dom_sf"/>
</dbReference>
<keyword evidence="8" id="KW-0238">DNA-binding</keyword>
<evidence type="ECO:0000313" key="14">
    <source>
        <dbReference type="Proteomes" id="UP000515159"/>
    </source>
</evidence>
<dbReference type="Gene3D" id="6.10.140.140">
    <property type="match status" value="1"/>
</dbReference>
<feature type="region of interest" description="Disordered" evidence="11">
    <location>
        <begin position="143"/>
        <end position="272"/>
    </location>
</feature>
<evidence type="ECO:0000256" key="3">
    <source>
        <dbReference type="ARBA" id="ARBA00006991"/>
    </source>
</evidence>
<keyword evidence="6 10" id="KW-0863">Zinc-finger</keyword>
<evidence type="ECO:0000256" key="2">
    <source>
        <dbReference type="ARBA" id="ARBA00004123"/>
    </source>
</evidence>
<dbReference type="InterPro" id="IPR013087">
    <property type="entry name" value="Znf_C2H2_type"/>
</dbReference>
<dbReference type="GeneID" id="117367656"/>
<dbReference type="InterPro" id="IPR001909">
    <property type="entry name" value="KRAB"/>
</dbReference>
<dbReference type="SUPFAM" id="SSF109640">
    <property type="entry name" value="KRAB domain (Kruppel-associated box)"/>
    <property type="match status" value="1"/>
</dbReference>
<dbReference type="SMART" id="SM00349">
    <property type="entry name" value="KRAB"/>
    <property type="match status" value="1"/>
</dbReference>
<evidence type="ECO:0000256" key="1">
    <source>
        <dbReference type="ARBA" id="ARBA00003767"/>
    </source>
</evidence>
<evidence type="ECO:0000256" key="7">
    <source>
        <dbReference type="ARBA" id="ARBA00022833"/>
    </source>
</evidence>
<dbReference type="InParanoid" id="A0A6P8SDN7"/>
<dbReference type="FunFam" id="3.30.160.60:FF:001732">
    <property type="entry name" value="Zgc:162936"/>
    <property type="match status" value="1"/>
</dbReference>
<sequence>MSALGSDQALVTFKDVAAYFWEVEWNILGELQELYKKAIKEVHGILLSRGYSIVNPDVIFKIKKADEKYFTQHFEWEGKENPHDPMKSLPVVTSVFSLSVKQEEDLPFMDPPESETSEQIHPPVTSSHNVTPDILIRFEQERFKTEPLEPEERGNLTPTGTCEELQEADDGFGNSKRMREGDGQQMEEWKHKDPSRDSPDPLTECVGDTSKVTPPSIKEGLQNVARPNAGTEQERNSNYFSNLAQNRRLNGEKPFQSTVDEERLSENSELTEEKEIHKHKSFQCTECEKCFTYKAQFTIHQKVHEGQKSSKCSIHNKSFTQILQLKSRELTNTRKKQDHDMNLQGANLFKCSMCGKNFNQKSNLRIHERMHSGEKPYKCSQCYKSFKKKSKLRTHERIHTGGKPYECSQCDKCFNQKYNLRRHEIIHTGEKPYKCSQCDKCFNQISSLRSHERIHTGEKPYKCSQCDKSFIQKNDLRIVYCLLFN</sequence>
<feature type="compositionally biased region" description="Basic and acidic residues" evidence="11">
    <location>
        <begin position="260"/>
        <end position="272"/>
    </location>
</feature>
<evidence type="ECO:0000256" key="9">
    <source>
        <dbReference type="ARBA" id="ARBA00023242"/>
    </source>
</evidence>
<evidence type="ECO:0000259" key="13">
    <source>
        <dbReference type="PROSITE" id="PS50805"/>
    </source>
</evidence>
<evidence type="ECO:0000256" key="4">
    <source>
        <dbReference type="ARBA" id="ARBA00022723"/>
    </source>
</evidence>
<dbReference type="FunFam" id="3.30.160.60:FF:000478">
    <property type="entry name" value="Zinc finger protein 133"/>
    <property type="match status" value="1"/>
</dbReference>
<feature type="domain" description="C2H2-type" evidence="12">
    <location>
        <begin position="433"/>
        <end position="460"/>
    </location>
</feature>
<feature type="domain" description="C2H2-type" evidence="12">
    <location>
        <begin position="405"/>
        <end position="432"/>
    </location>
</feature>
<feature type="domain" description="C2H2-type" evidence="12">
    <location>
        <begin position="377"/>
        <end position="404"/>
    </location>
</feature>
<dbReference type="SUPFAM" id="SSF57667">
    <property type="entry name" value="beta-beta-alpha zinc fingers"/>
    <property type="match status" value="4"/>
</dbReference>
<dbReference type="SMART" id="SM00355">
    <property type="entry name" value="ZnF_C2H2"/>
    <property type="match status" value="5"/>
</dbReference>
<dbReference type="FunFam" id="3.30.160.60:FF:000706">
    <property type="entry name" value="Zinc finger protein"/>
    <property type="match status" value="1"/>
</dbReference>
<dbReference type="GO" id="GO:0008270">
    <property type="term" value="F:zinc ion binding"/>
    <property type="evidence" value="ECO:0007669"/>
    <property type="project" value="UniProtKB-KW"/>
</dbReference>
<name>A0A6P8SDN7_GEOSA</name>
<dbReference type="FunFam" id="3.30.160.60:FF:002005">
    <property type="entry name" value="Zinc finger protein 200"/>
    <property type="match status" value="1"/>
</dbReference>
<dbReference type="PROSITE" id="PS50805">
    <property type="entry name" value="KRAB"/>
    <property type="match status" value="1"/>
</dbReference>
<organism evidence="14 15">
    <name type="scientific">Geotrypetes seraphini</name>
    <name type="common">Gaboon caecilian</name>
    <name type="synonym">Caecilia seraphini</name>
    <dbReference type="NCBI Taxonomy" id="260995"/>
    <lineage>
        <taxon>Eukaryota</taxon>
        <taxon>Metazoa</taxon>
        <taxon>Chordata</taxon>
        <taxon>Craniata</taxon>
        <taxon>Vertebrata</taxon>
        <taxon>Euteleostomi</taxon>
        <taxon>Amphibia</taxon>
        <taxon>Gymnophiona</taxon>
        <taxon>Geotrypetes</taxon>
    </lineage>
</organism>
<keyword evidence="14" id="KW-1185">Reference proteome</keyword>
<protein>
    <submittedName>
        <fullName evidence="15">Zinc finger protein 184-like</fullName>
    </submittedName>
</protein>
<dbReference type="PROSITE" id="PS00028">
    <property type="entry name" value="ZINC_FINGER_C2H2_1"/>
    <property type="match status" value="5"/>
</dbReference>
<evidence type="ECO:0000256" key="10">
    <source>
        <dbReference type="PROSITE-ProRule" id="PRU00042"/>
    </source>
</evidence>
<dbReference type="Gene3D" id="3.30.160.60">
    <property type="entry name" value="Classic Zinc Finger"/>
    <property type="match status" value="6"/>
</dbReference>
<dbReference type="AlphaFoldDB" id="A0A6P8SDN7"/>
<dbReference type="KEGG" id="gsh:117367656"/>
<evidence type="ECO:0000256" key="8">
    <source>
        <dbReference type="ARBA" id="ARBA00023125"/>
    </source>
</evidence>
<dbReference type="GO" id="GO:0003700">
    <property type="term" value="F:DNA-binding transcription factor activity"/>
    <property type="evidence" value="ECO:0007669"/>
    <property type="project" value="TreeGrafter"/>
</dbReference>
<dbReference type="Pfam" id="PF00096">
    <property type="entry name" value="zf-C2H2"/>
    <property type="match status" value="5"/>
</dbReference>
<evidence type="ECO:0000256" key="6">
    <source>
        <dbReference type="ARBA" id="ARBA00022771"/>
    </source>
</evidence>
<feature type="region of interest" description="Disordered" evidence="11">
    <location>
        <begin position="109"/>
        <end position="129"/>
    </location>
</feature>
<feature type="domain" description="KRAB" evidence="13">
    <location>
        <begin position="11"/>
        <end position="81"/>
    </location>
</feature>
<proteinExistence type="inferred from homology"/>
<dbReference type="Pfam" id="PF01352">
    <property type="entry name" value="KRAB"/>
    <property type="match status" value="1"/>
</dbReference>
<feature type="domain" description="C2H2-type" evidence="12">
    <location>
        <begin position="282"/>
        <end position="309"/>
    </location>
</feature>
<dbReference type="PROSITE" id="PS50157">
    <property type="entry name" value="ZINC_FINGER_C2H2_2"/>
    <property type="match status" value="5"/>
</dbReference>
<accession>A0A6P8SDN7</accession>
<feature type="compositionally biased region" description="Basic and acidic residues" evidence="11">
    <location>
        <begin position="143"/>
        <end position="154"/>
    </location>
</feature>
<gene>
    <name evidence="15" type="primary">LOC117367656</name>
</gene>
<keyword evidence="7" id="KW-0862">Zinc</keyword>
<feature type="compositionally biased region" description="Polar residues" evidence="11">
    <location>
        <begin position="236"/>
        <end position="248"/>
    </location>
</feature>
<comment type="function">
    <text evidence="1">May be involved in transcriptional regulation.</text>
</comment>
<dbReference type="FunFam" id="3.30.160.60:FF:001954">
    <property type="entry name" value="Zinc finger protein 787"/>
    <property type="match status" value="1"/>
</dbReference>
<dbReference type="InterPro" id="IPR036236">
    <property type="entry name" value="Znf_C2H2_sf"/>
</dbReference>
<comment type="similarity">
    <text evidence="3">Belongs to the krueppel C2H2-type zinc-finger protein family.</text>
</comment>
<dbReference type="GO" id="GO:0000978">
    <property type="term" value="F:RNA polymerase II cis-regulatory region sequence-specific DNA binding"/>
    <property type="evidence" value="ECO:0007669"/>
    <property type="project" value="TreeGrafter"/>
</dbReference>
<evidence type="ECO:0000259" key="12">
    <source>
        <dbReference type="PROSITE" id="PS50157"/>
    </source>
</evidence>
<keyword evidence="9" id="KW-0539">Nucleus</keyword>
<dbReference type="PANTHER" id="PTHR24390">
    <property type="entry name" value="ZINC FINGER PROTEIN"/>
    <property type="match status" value="1"/>
</dbReference>
<dbReference type="GO" id="GO:0006357">
    <property type="term" value="P:regulation of transcription by RNA polymerase II"/>
    <property type="evidence" value="ECO:0007669"/>
    <property type="project" value="TreeGrafter"/>
</dbReference>
<keyword evidence="4" id="KW-0479">Metal-binding</keyword>
<dbReference type="PANTHER" id="PTHR24390:SF255">
    <property type="entry name" value="C2H2-TYPE DOMAIN-CONTAINING PROTEIN-RELATED"/>
    <property type="match status" value="1"/>
</dbReference>